<dbReference type="InterPro" id="IPR011990">
    <property type="entry name" value="TPR-like_helical_dom_sf"/>
</dbReference>
<feature type="domain" description="S1 motif" evidence="6">
    <location>
        <begin position="249"/>
        <end position="315"/>
    </location>
</feature>
<evidence type="ECO:0000256" key="2">
    <source>
        <dbReference type="ARBA" id="ARBA00022552"/>
    </source>
</evidence>
<dbReference type="GO" id="GO:0003723">
    <property type="term" value="F:RNA binding"/>
    <property type="evidence" value="ECO:0007669"/>
    <property type="project" value="TreeGrafter"/>
</dbReference>
<dbReference type="CDD" id="cd05708">
    <property type="entry name" value="S1_Rrp5_repeat_sc12"/>
    <property type="match status" value="1"/>
</dbReference>
<evidence type="ECO:0000256" key="1">
    <source>
        <dbReference type="ARBA" id="ARBA00004604"/>
    </source>
</evidence>
<feature type="domain" description="S1 motif" evidence="6">
    <location>
        <begin position="886"/>
        <end position="955"/>
    </location>
</feature>
<keyword evidence="2" id="KW-0698">rRNA processing</keyword>
<comment type="subcellular location">
    <subcellularLocation>
        <location evidence="1">Nucleus</location>
        <location evidence="1">Nucleolus</location>
    </subcellularLocation>
</comment>
<evidence type="ECO:0000313" key="8">
    <source>
        <dbReference type="Proteomes" id="UP001233271"/>
    </source>
</evidence>
<dbReference type="GeneID" id="85494975"/>
<dbReference type="FunFam" id="2.40.50.140:FF:000340">
    <property type="entry name" value="Unplaced genomic scaffold supercont1.162, whole genome shotgun sequence"/>
    <property type="match status" value="1"/>
</dbReference>
<dbReference type="InterPro" id="IPR048059">
    <property type="entry name" value="Rrp5_S1_rpt_hs1_sc1"/>
</dbReference>
<evidence type="ECO:0000259" key="6">
    <source>
        <dbReference type="PROSITE" id="PS50126"/>
    </source>
</evidence>
<dbReference type="SUPFAM" id="SSF48452">
    <property type="entry name" value="TPR-like"/>
    <property type="match status" value="2"/>
</dbReference>
<dbReference type="FunFam" id="2.40.50.140:FF:000103">
    <property type="entry name" value="protein RRP5 homolog"/>
    <property type="match status" value="1"/>
</dbReference>
<feature type="domain" description="S1 motif" evidence="6">
    <location>
        <begin position="521"/>
        <end position="590"/>
    </location>
</feature>
<dbReference type="InterPro" id="IPR003029">
    <property type="entry name" value="S1_domain"/>
</dbReference>
<feature type="compositionally biased region" description="Basic and acidic residues" evidence="5">
    <location>
        <begin position="60"/>
        <end position="85"/>
    </location>
</feature>
<dbReference type="Pfam" id="PF00575">
    <property type="entry name" value="S1"/>
    <property type="match status" value="4"/>
</dbReference>
<dbReference type="FunFam" id="2.40.50.140:FF:000289">
    <property type="entry name" value="Chromosome 1, whole genome shotgun sequence"/>
    <property type="match status" value="1"/>
</dbReference>
<dbReference type="KEGG" id="ccac:CcaHIS019_0311750"/>
<feature type="compositionally biased region" description="Basic and acidic residues" evidence="5">
    <location>
        <begin position="1449"/>
        <end position="1463"/>
    </location>
</feature>
<reference evidence="7" key="1">
    <citation type="journal article" date="2023" name="BMC Genomics">
        <title>Chromosome-level genome assemblies of Cutaneotrichosporon spp. (Trichosporonales, Basidiomycota) reveal imbalanced evolution between nucleotide sequences and chromosome synteny.</title>
        <authorList>
            <person name="Kobayashi Y."/>
            <person name="Kayamori A."/>
            <person name="Aoki K."/>
            <person name="Shiwa Y."/>
            <person name="Matsutani M."/>
            <person name="Fujita N."/>
            <person name="Sugita T."/>
            <person name="Iwasaki W."/>
            <person name="Tanaka N."/>
            <person name="Takashima M."/>
        </authorList>
    </citation>
    <scope>NUCLEOTIDE SEQUENCE</scope>
    <source>
        <strain evidence="7">HIS019</strain>
    </source>
</reference>
<feature type="domain" description="S1 motif" evidence="6">
    <location>
        <begin position="790"/>
        <end position="860"/>
    </location>
</feature>
<dbReference type="SMART" id="SM00386">
    <property type="entry name" value="HAT"/>
    <property type="match status" value="7"/>
</dbReference>
<dbReference type="Proteomes" id="UP001233271">
    <property type="component" value="Chromosome 3"/>
</dbReference>
<dbReference type="PROSITE" id="PS50126">
    <property type="entry name" value="S1"/>
    <property type="match status" value="9"/>
</dbReference>
<evidence type="ECO:0000256" key="4">
    <source>
        <dbReference type="ARBA" id="ARBA00023242"/>
    </source>
</evidence>
<dbReference type="GO" id="GO:0006364">
    <property type="term" value="P:rRNA processing"/>
    <property type="evidence" value="ECO:0007669"/>
    <property type="project" value="UniProtKB-KW"/>
</dbReference>
<dbReference type="PANTHER" id="PTHR23270">
    <property type="entry name" value="PROGRAMMED CELL DEATH PROTEIN 11 PRE-RRNA PROCESSING PROTEIN RRP5"/>
    <property type="match status" value="1"/>
</dbReference>
<dbReference type="FunFam" id="2.40.50.140:FF:000155">
    <property type="entry name" value="rRNA biogenesis protein RRP5"/>
    <property type="match status" value="1"/>
</dbReference>
<dbReference type="InterPro" id="IPR045209">
    <property type="entry name" value="Rrp5"/>
</dbReference>
<dbReference type="CDD" id="cd05696">
    <property type="entry name" value="S1_Rrp5_repeat_hs4"/>
    <property type="match status" value="1"/>
</dbReference>
<dbReference type="GO" id="GO:0032040">
    <property type="term" value="C:small-subunit processome"/>
    <property type="evidence" value="ECO:0007669"/>
    <property type="project" value="TreeGrafter"/>
</dbReference>
<keyword evidence="4" id="KW-0539">Nucleus</keyword>
<dbReference type="InterPro" id="IPR057302">
    <property type="entry name" value="Rrp5_S1"/>
</dbReference>
<dbReference type="InterPro" id="IPR003107">
    <property type="entry name" value="HAT"/>
</dbReference>
<dbReference type="Pfam" id="PF23459">
    <property type="entry name" value="S1_RRP5"/>
    <property type="match status" value="1"/>
</dbReference>
<dbReference type="CDD" id="cd05697">
    <property type="entry name" value="S1_Rrp5_repeat_hs5"/>
    <property type="match status" value="1"/>
</dbReference>
<evidence type="ECO:0000256" key="3">
    <source>
        <dbReference type="ARBA" id="ARBA00022737"/>
    </source>
</evidence>
<organism evidence="7 8">
    <name type="scientific">Cutaneotrichosporon cavernicola</name>
    <dbReference type="NCBI Taxonomy" id="279322"/>
    <lineage>
        <taxon>Eukaryota</taxon>
        <taxon>Fungi</taxon>
        <taxon>Dikarya</taxon>
        <taxon>Basidiomycota</taxon>
        <taxon>Agaricomycotina</taxon>
        <taxon>Tremellomycetes</taxon>
        <taxon>Trichosporonales</taxon>
        <taxon>Trichosporonaceae</taxon>
        <taxon>Cutaneotrichosporon</taxon>
    </lineage>
</organism>
<dbReference type="SUPFAM" id="SSF50249">
    <property type="entry name" value="Nucleic acid-binding proteins"/>
    <property type="match status" value="8"/>
</dbReference>
<dbReference type="InterPro" id="IPR012340">
    <property type="entry name" value="NA-bd_OB-fold"/>
</dbReference>
<feature type="region of interest" description="Disordered" evidence="5">
    <location>
        <begin position="1449"/>
        <end position="1498"/>
    </location>
</feature>
<dbReference type="CDD" id="cd05707">
    <property type="entry name" value="S1_Rrp5_repeat_sc11"/>
    <property type="match status" value="1"/>
</dbReference>
<feature type="domain" description="S1 motif" evidence="6">
    <location>
        <begin position="973"/>
        <end position="1046"/>
    </location>
</feature>
<dbReference type="PANTHER" id="PTHR23270:SF10">
    <property type="entry name" value="PROTEIN RRP5 HOMOLOG"/>
    <property type="match status" value="1"/>
</dbReference>
<accession>A0AA48L363</accession>
<sequence length="1498" mass="162035">MGPPKTSKKRAADSPAGNAKKARTDVPAPRAAPAFTSALQAEEVDFPRGGGTTLTPLEVKQVRAEGRAEADAESGKPKPRKISERHAKRLKKVSGASDAARIERDKDTIRVEELSYKRLVQGTLVLGRVHTVLPLHLVVSLPNNLLAHVPITEVSNTLTAALNKEMNAEDEDVEMDDEEDEGGAPELPEMFVPGQYVAAKVLNAFPTASQAFVAQYPVSETTRLAARIELTLIPEKINNEVAKPDLTDGFRITGEVLSKEDKGYRVGLGLGEAAPGVEGFISNDEVEGELIPGQLLPSIVKKATAGGRVLQLSTDPQTLIHSCLTEVSNIGSLLPGSLVSSLITAVVPSGLNVKICGFYDGTIDLAHLSLGEDEIDSRFKIGKKLKARILYDTVAAGERRFALSVLPHIFNLSSPLTANKVALEEAVPIGKTLASVKITRVIPDWGVVARTDDGVEGFCHISHLTDERLASLSHSTVQFKAGTYHRARVIGHSPLDGVLLLSFEPRVLSQVFMDVGELQVGQVLKGTVKRLSDKGLFVNVQGSVDGVVWPLHYADIRLKHPEKRFKPGTSVKARVWALEPARNRVVLTLKKSLVDSDLPAPKTFEDVTAGEITPAVVSKLLDKGCIVDLFGGLRAFVPQSEAAQGFVANLADIFYVGKPVTVRITNIDADAGKLVASVRQALPTAVAAEKLEVGAAVKGVVAQIHAEQVVVSLVPSQLTALLSLANLSNHRGMGVDELRRTLKTGEKLDDLVVVSKNEKSGLLIVANKREQKVPSGVSAAARSFDDLQVGDVVPGRVVGKTPAGAMLRIGKHIRGRVHPCDEADDLSNASGTGALRVDDNVLCAILAVDTGARTVDLSTRKSRVNPDLKVKVADPEITSFGDLKDGQAVRGLVRSITPAGLFVSLGRNITARVMIKELFDDFVKDWKPRFEINQLVSGKILTVTDDRAEMTLRTKPRKAEKAGKLRISDFSEGQKVTATVKKVETYGLFLRIDGSDVSGLCHKSEIADNKKTDVAAALKGFREGDAVRAVIVSVDKEKGRVNFSIKASHFADEFGEKEEEGEDEEDEAMDEDAEGGEDEEDEDEDEDGDGSDKEDEDEEDADSDAELGLMDSDDDDVVRLEGDDEDAEDEEEIDTAPAGSSMAQKKISTAGPMTVGGFDWAGKVDDADSDSDSESSSEVAAAAPKKKGKGKIDLTADAASARPQSESEFERALLASPNSSYLWIQYMSFLLSLHEVDRARSLGRRALDRIAFREEGEKLNVWMALVNLELGFGTPESADKVFREAVQFNDGRAVFTRYIDALIAAGKDASLIEATFNKMLKKYSAFPETWARFAEFYYTTNVDKARSLLPRALQSLAKSEHIDATKRFALLEYKSGSAERGKTLFEGILDRHPRRLDVWNVYVDAAGRAGDMATVRALVDRALGSKMNAKRAKFVFKKWLALESRAGDKAGMDKAKARAREWVAENAKVESGSEESGSEKSGSEGESEDEDEDESDDE</sequence>
<feature type="compositionally biased region" description="Acidic residues" evidence="5">
    <location>
        <begin position="1485"/>
        <end position="1498"/>
    </location>
</feature>
<dbReference type="RefSeq" id="XP_060456370.1">
    <property type="nucleotide sequence ID" value="XM_060599703.1"/>
</dbReference>
<feature type="region of interest" description="Disordered" evidence="5">
    <location>
        <begin position="1"/>
        <end position="101"/>
    </location>
</feature>
<evidence type="ECO:0000313" key="7">
    <source>
        <dbReference type="EMBL" id="BEI91105.1"/>
    </source>
</evidence>
<feature type="region of interest" description="Disordered" evidence="5">
    <location>
        <begin position="1051"/>
        <end position="1206"/>
    </location>
</feature>
<keyword evidence="3" id="KW-0677">Repeat</keyword>
<evidence type="ECO:0000256" key="5">
    <source>
        <dbReference type="SAM" id="MobiDB-lite"/>
    </source>
</evidence>
<feature type="domain" description="S1 motif" evidence="6">
    <location>
        <begin position="694"/>
        <end position="768"/>
    </location>
</feature>
<dbReference type="SMART" id="SM00316">
    <property type="entry name" value="S1"/>
    <property type="match status" value="10"/>
</dbReference>
<keyword evidence="8" id="KW-1185">Reference proteome</keyword>
<feature type="domain" description="S1 motif" evidence="6">
    <location>
        <begin position="430"/>
        <end position="504"/>
    </location>
</feature>
<feature type="domain" description="S1 motif" evidence="6">
    <location>
        <begin position="610"/>
        <end position="679"/>
    </location>
</feature>
<name>A0AA48L363_9TREE</name>
<dbReference type="CDD" id="cd05693">
    <property type="entry name" value="S1_Rrp5_repeat_hs1_sc1"/>
    <property type="match status" value="1"/>
</dbReference>
<dbReference type="FunFam" id="1.25.40.10:FF:000727">
    <property type="entry name" value="Chromosome 1, whole genome shotgun sequence"/>
    <property type="match status" value="1"/>
</dbReference>
<dbReference type="EMBL" id="AP028214">
    <property type="protein sequence ID" value="BEI91105.1"/>
    <property type="molecule type" value="Genomic_DNA"/>
</dbReference>
<protein>
    <recommendedName>
        <fullName evidence="6">S1 motif domain-containing protein</fullName>
    </recommendedName>
</protein>
<proteinExistence type="predicted"/>
<dbReference type="Gene3D" id="1.25.40.10">
    <property type="entry name" value="Tetratricopeptide repeat domain"/>
    <property type="match status" value="2"/>
</dbReference>
<gene>
    <name evidence="7" type="primary">RRP5</name>
    <name evidence="7" type="ORF">CcaverHIS019_0311750</name>
</gene>
<dbReference type="Gene3D" id="2.40.50.140">
    <property type="entry name" value="Nucleic acid-binding proteins"/>
    <property type="match status" value="8"/>
</dbReference>
<feature type="compositionally biased region" description="Acidic residues" evidence="5">
    <location>
        <begin position="1055"/>
        <end position="1134"/>
    </location>
</feature>
<feature type="domain" description="S1 motif" evidence="6">
    <location>
        <begin position="336"/>
        <end position="406"/>
    </location>
</feature>